<accession>A0A6C0C2B3</accession>
<evidence type="ECO:0000313" key="1">
    <source>
        <dbReference type="EMBL" id="QHS97703.1"/>
    </source>
</evidence>
<dbReference type="EMBL" id="MN739302">
    <property type="protein sequence ID" value="QHS97703.1"/>
    <property type="molecule type" value="Genomic_DNA"/>
</dbReference>
<reference evidence="1" key="1">
    <citation type="journal article" date="2020" name="Nature">
        <title>Giant virus diversity and host interactions through global metagenomics.</title>
        <authorList>
            <person name="Schulz F."/>
            <person name="Roux S."/>
            <person name="Paez-Espino D."/>
            <person name="Jungbluth S."/>
            <person name="Walsh D.A."/>
            <person name="Denef V.J."/>
            <person name="McMahon K.D."/>
            <person name="Konstantinidis K.T."/>
            <person name="Eloe-Fadrosh E.A."/>
            <person name="Kyrpides N.C."/>
            <person name="Woyke T."/>
        </authorList>
    </citation>
    <scope>NUCLEOTIDE SEQUENCE</scope>
    <source>
        <strain evidence="1">GVMAG-M-3300020182-33</strain>
    </source>
</reference>
<organism evidence="1">
    <name type="scientific">viral metagenome</name>
    <dbReference type="NCBI Taxonomy" id="1070528"/>
    <lineage>
        <taxon>unclassified sequences</taxon>
        <taxon>metagenomes</taxon>
        <taxon>organismal metagenomes</taxon>
    </lineage>
</organism>
<proteinExistence type="predicted"/>
<sequence length="55" mass="6459">MQIQLKNELMHAIDDLLKIDFEYPFKINLALRRNKYEIVLFSCSNQSIDSPACVK</sequence>
<name>A0A6C0C2B3_9ZZZZ</name>
<dbReference type="AlphaFoldDB" id="A0A6C0C2B3"/>
<protein>
    <submittedName>
        <fullName evidence="1">Uncharacterized protein</fullName>
    </submittedName>
</protein>